<dbReference type="SUPFAM" id="SSF53335">
    <property type="entry name" value="S-adenosyl-L-methionine-dependent methyltransferases"/>
    <property type="match status" value="1"/>
</dbReference>
<feature type="signal peptide" evidence="1">
    <location>
        <begin position="1"/>
        <end position="22"/>
    </location>
</feature>
<feature type="domain" description="Methyltransferase" evidence="2">
    <location>
        <begin position="109"/>
        <end position="252"/>
    </location>
</feature>
<name>A0A7S3YDG3_HETAK</name>
<keyword evidence="1" id="KW-0732">Signal</keyword>
<dbReference type="Pfam" id="PF13847">
    <property type="entry name" value="Methyltransf_31"/>
    <property type="match status" value="1"/>
</dbReference>
<organism evidence="3">
    <name type="scientific">Heterosigma akashiwo</name>
    <name type="common">Chromophytic alga</name>
    <name type="synonym">Heterosigma carterae</name>
    <dbReference type="NCBI Taxonomy" id="2829"/>
    <lineage>
        <taxon>Eukaryota</taxon>
        <taxon>Sar</taxon>
        <taxon>Stramenopiles</taxon>
        <taxon>Ochrophyta</taxon>
        <taxon>Raphidophyceae</taxon>
        <taxon>Chattonellales</taxon>
        <taxon>Chattonellaceae</taxon>
        <taxon>Heterosigma</taxon>
    </lineage>
</organism>
<dbReference type="Gene3D" id="3.40.50.150">
    <property type="entry name" value="Vaccinia Virus protein VP39"/>
    <property type="match status" value="1"/>
</dbReference>
<feature type="chain" id="PRO_5030673993" description="Methyltransferase domain-containing protein" evidence="1">
    <location>
        <begin position="23"/>
        <end position="276"/>
    </location>
</feature>
<evidence type="ECO:0000256" key="1">
    <source>
        <dbReference type="SAM" id="SignalP"/>
    </source>
</evidence>
<protein>
    <recommendedName>
        <fullName evidence="2">Methyltransferase domain-containing protein</fullName>
    </recommendedName>
</protein>
<dbReference type="AlphaFoldDB" id="A0A7S3YDG3"/>
<dbReference type="EMBL" id="HBIU01055406">
    <property type="protein sequence ID" value="CAE0648420.1"/>
    <property type="molecule type" value="Transcribed_RNA"/>
</dbReference>
<evidence type="ECO:0000313" key="3">
    <source>
        <dbReference type="EMBL" id="CAE0648420.1"/>
    </source>
</evidence>
<accession>A0A7S3YDG3</accession>
<dbReference type="PANTHER" id="PTHR43861">
    <property type="entry name" value="TRANS-ACONITATE 2-METHYLTRANSFERASE-RELATED"/>
    <property type="match status" value="1"/>
</dbReference>
<proteinExistence type="predicted"/>
<sequence>MNKRNFILGATTVALLAIDVCAFFKNPSTTNITSMLKNNEQKRTKTMPPAAIAASSSGSQPPAVNMSAKEQKTAKIWNRFADGYAKQPIKDEESYQKKLEMTREYMAPHSKVLEFGCGTGGTALLHAPYVSSVHAIDISSRMIEIAKQRQKETGIENVDFQCTGIDSMDVPDESYDIVLGLSVLHLLPNKDGVMKKIYNKLKPGGYFMSSTICMGDMSRMIRWVTSPLSFLGVLPELNIFTKAELTQSMEQAGFTIEGEFQSGKDKAAVFLVARKL</sequence>
<gene>
    <name evidence="3" type="ORF">HAKA00212_LOCUS24303</name>
</gene>
<dbReference type="InterPro" id="IPR025714">
    <property type="entry name" value="Methyltranfer_dom"/>
</dbReference>
<dbReference type="CDD" id="cd02440">
    <property type="entry name" value="AdoMet_MTases"/>
    <property type="match status" value="1"/>
</dbReference>
<evidence type="ECO:0000259" key="2">
    <source>
        <dbReference type="Pfam" id="PF13847"/>
    </source>
</evidence>
<dbReference type="InterPro" id="IPR029063">
    <property type="entry name" value="SAM-dependent_MTases_sf"/>
</dbReference>
<reference evidence="3" key="1">
    <citation type="submission" date="2021-01" db="EMBL/GenBank/DDBJ databases">
        <authorList>
            <person name="Corre E."/>
            <person name="Pelletier E."/>
            <person name="Niang G."/>
            <person name="Scheremetjew M."/>
            <person name="Finn R."/>
            <person name="Kale V."/>
            <person name="Holt S."/>
            <person name="Cochrane G."/>
            <person name="Meng A."/>
            <person name="Brown T."/>
            <person name="Cohen L."/>
        </authorList>
    </citation>
    <scope>NUCLEOTIDE SEQUENCE</scope>
    <source>
        <strain evidence="3">CCMP3107</strain>
    </source>
</reference>